<feature type="compositionally biased region" description="Basic and acidic residues" evidence="1">
    <location>
        <begin position="34"/>
        <end position="51"/>
    </location>
</feature>
<feature type="region of interest" description="Disordered" evidence="1">
    <location>
        <begin position="34"/>
        <end position="126"/>
    </location>
</feature>
<reference evidence="3" key="1">
    <citation type="journal article" date="2013" name="Science">
        <title>The Amborella genome and the evolution of flowering plants.</title>
        <authorList>
            <consortium name="Amborella Genome Project"/>
        </authorList>
    </citation>
    <scope>NUCLEOTIDE SEQUENCE [LARGE SCALE GENOMIC DNA]</scope>
</reference>
<evidence type="ECO:0000313" key="3">
    <source>
        <dbReference type="Proteomes" id="UP000017836"/>
    </source>
</evidence>
<evidence type="ECO:0000256" key="1">
    <source>
        <dbReference type="SAM" id="MobiDB-lite"/>
    </source>
</evidence>
<organism evidence="2 3">
    <name type="scientific">Amborella trichopoda</name>
    <dbReference type="NCBI Taxonomy" id="13333"/>
    <lineage>
        <taxon>Eukaryota</taxon>
        <taxon>Viridiplantae</taxon>
        <taxon>Streptophyta</taxon>
        <taxon>Embryophyta</taxon>
        <taxon>Tracheophyta</taxon>
        <taxon>Spermatophyta</taxon>
        <taxon>Magnoliopsida</taxon>
        <taxon>Amborellales</taxon>
        <taxon>Amborellaceae</taxon>
        <taxon>Amborella</taxon>
    </lineage>
</organism>
<evidence type="ECO:0000313" key="2">
    <source>
        <dbReference type="EMBL" id="ERN07640.1"/>
    </source>
</evidence>
<feature type="compositionally biased region" description="Polar residues" evidence="1">
    <location>
        <begin position="89"/>
        <end position="105"/>
    </location>
</feature>
<dbReference type="HOGENOM" id="CLU_1984599_0_0_1"/>
<name>U5CLP8_AMBTC</name>
<dbReference type="EMBL" id="KI393666">
    <property type="protein sequence ID" value="ERN07640.1"/>
    <property type="molecule type" value="Genomic_DNA"/>
</dbReference>
<gene>
    <name evidence="2" type="ORF">AMTR_s03490p00003860</name>
</gene>
<dbReference type="Gramene" id="ERN07640">
    <property type="protein sequence ID" value="ERN07640"/>
    <property type="gene ID" value="AMTR_s03490p00003860"/>
</dbReference>
<feature type="compositionally biased region" description="Basic and acidic residues" evidence="1">
    <location>
        <begin position="59"/>
        <end position="83"/>
    </location>
</feature>
<sequence>MVKRRRQEYGIYYDFIPLFCPKCKIFGHLGDECEGARGKEQGEKGHGERRPKGNGVNEQKNDEGFVRIERKGRGRSKAPEKRWQRVKRNTTQQGSRFQPLQSQAANDKEIEAATPQQQKKMNGALP</sequence>
<protein>
    <submittedName>
        <fullName evidence="2">Uncharacterized protein</fullName>
    </submittedName>
</protein>
<dbReference type="Proteomes" id="UP000017836">
    <property type="component" value="Unassembled WGS sequence"/>
</dbReference>
<dbReference type="AlphaFoldDB" id="U5CLP8"/>
<proteinExistence type="predicted"/>
<accession>U5CLP8</accession>
<keyword evidence="3" id="KW-1185">Reference proteome</keyword>